<gene>
    <name evidence="1" type="ORF">Rmf_07610</name>
</gene>
<protein>
    <submittedName>
        <fullName evidence="1">Uncharacterized protein</fullName>
    </submittedName>
</protein>
<dbReference type="RefSeq" id="WP_244458144.1">
    <property type="nucleotide sequence ID" value="NZ_AP025637.1"/>
</dbReference>
<dbReference type="Proteomes" id="UP000831327">
    <property type="component" value="Chromosome"/>
</dbReference>
<accession>A0ABN6NWN0</accession>
<dbReference type="EMBL" id="AP025637">
    <property type="protein sequence ID" value="BDG70832.1"/>
    <property type="molecule type" value="Genomic_DNA"/>
</dbReference>
<keyword evidence="2" id="KW-1185">Reference proteome</keyword>
<reference evidence="1 2" key="1">
    <citation type="journal article" date="2016" name="Microbes Environ.">
        <title>Phylogenetically diverse aerobic anoxygenic phototrophic bacteria isolated from epilithic biofilms in Tama river, Japan.</title>
        <authorList>
            <person name="Hirose S."/>
            <person name="Matsuura K."/>
            <person name="Haruta S."/>
        </authorList>
    </citation>
    <scope>NUCLEOTIDE SEQUENCE [LARGE SCALE GENOMIC DNA]</scope>
    <source>
        <strain evidence="1 2">S08</strain>
    </source>
</reference>
<name>A0ABN6NWN0_9PROT</name>
<sequence length="199" mass="21122">MADTHIFPGTVEWSGENPGISLKEDPAGPFTTLASFFRVVLSPHGRGHALVLMLDPQLAEGQNICLTDNEPLARWLVADYVSHFGAWRNLPGLAGLRYAKLDSVRTSGDAITTYSETVRGADLTVALTWSGLGKPFCFALTPATSATGAHHMPSVFVGCASASVTVNAKVRPGAPIPREIAGQSISTAMLAFSETWIRA</sequence>
<organism evidence="1 2">
    <name type="scientific">Roseomonas fluvialis</name>
    <dbReference type="NCBI Taxonomy" id="1750527"/>
    <lineage>
        <taxon>Bacteria</taxon>
        <taxon>Pseudomonadati</taxon>
        <taxon>Pseudomonadota</taxon>
        <taxon>Alphaproteobacteria</taxon>
        <taxon>Acetobacterales</taxon>
        <taxon>Roseomonadaceae</taxon>
        <taxon>Roseomonas</taxon>
    </lineage>
</organism>
<evidence type="ECO:0000313" key="2">
    <source>
        <dbReference type="Proteomes" id="UP000831327"/>
    </source>
</evidence>
<proteinExistence type="predicted"/>
<evidence type="ECO:0000313" key="1">
    <source>
        <dbReference type="EMBL" id="BDG70832.1"/>
    </source>
</evidence>